<dbReference type="InterPro" id="IPR036397">
    <property type="entry name" value="RNaseH_sf"/>
</dbReference>
<dbReference type="InterPro" id="IPR001995">
    <property type="entry name" value="Peptidase_A2_cat"/>
</dbReference>
<dbReference type="GO" id="GO:0006508">
    <property type="term" value="P:proteolysis"/>
    <property type="evidence" value="ECO:0007669"/>
    <property type="project" value="InterPro"/>
</dbReference>
<dbReference type="OMA" id="GWQPCLR"/>
<dbReference type="InterPro" id="IPR002156">
    <property type="entry name" value="RNaseH_domain"/>
</dbReference>
<dbReference type="GO" id="GO:0006310">
    <property type="term" value="P:DNA recombination"/>
    <property type="evidence" value="ECO:0007669"/>
    <property type="project" value="UniProtKB-KW"/>
</dbReference>
<dbReference type="CDD" id="cd09273">
    <property type="entry name" value="RNase_HI_RT_Bel"/>
    <property type="match status" value="1"/>
</dbReference>
<keyword evidence="12" id="KW-0233">DNA recombination</keyword>
<dbReference type="Gene3D" id="1.10.340.70">
    <property type="match status" value="1"/>
</dbReference>
<evidence type="ECO:0000313" key="17">
    <source>
        <dbReference type="Ensembl" id="ENSCCRP00000048224.2"/>
    </source>
</evidence>
<dbReference type="Pfam" id="PF00075">
    <property type="entry name" value="RNase_H"/>
    <property type="match status" value="1"/>
</dbReference>
<feature type="domain" description="Integrase catalytic" evidence="16">
    <location>
        <begin position="864"/>
        <end position="1021"/>
    </location>
</feature>
<dbReference type="GO" id="GO:0015074">
    <property type="term" value="P:DNA integration"/>
    <property type="evidence" value="ECO:0007669"/>
    <property type="project" value="UniProtKB-KW"/>
</dbReference>
<keyword evidence="3" id="KW-0808">Transferase</keyword>
<evidence type="ECO:0000256" key="6">
    <source>
        <dbReference type="ARBA" id="ARBA00022759"/>
    </source>
</evidence>
<dbReference type="PANTHER" id="PTHR33064">
    <property type="entry name" value="POL PROTEIN"/>
    <property type="match status" value="1"/>
</dbReference>
<evidence type="ECO:0000256" key="4">
    <source>
        <dbReference type="ARBA" id="ARBA00022695"/>
    </source>
</evidence>
<dbReference type="InterPro" id="IPR018061">
    <property type="entry name" value="Retropepsins"/>
</dbReference>
<dbReference type="InterPro" id="IPR021109">
    <property type="entry name" value="Peptidase_aspartic_dom_sf"/>
</dbReference>
<proteinExistence type="inferred from homology"/>
<dbReference type="InterPro" id="IPR051320">
    <property type="entry name" value="Viral_Replic_Matur_Polypro"/>
</dbReference>
<keyword evidence="11" id="KW-0695">RNA-directed DNA polymerase</keyword>
<dbReference type="Pfam" id="PF00078">
    <property type="entry name" value="RVT_1"/>
    <property type="match status" value="1"/>
</dbReference>
<keyword evidence="4" id="KW-0548">Nucleotidyltransferase</keyword>
<dbReference type="InterPro" id="IPR012337">
    <property type="entry name" value="RNaseH-like_sf"/>
</dbReference>
<dbReference type="SUPFAM" id="SSF50630">
    <property type="entry name" value="Acid proteases"/>
    <property type="match status" value="1"/>
</dbReference>
<dbReference type="Gene3D" id="3.10.20.370">
    <property type="match status" value="1"/>
</dbReference>
<keyword evidence="6" id="KW-0255">Endonuclease</keyword>
<reference evidence="17" key="2">
    <citation type="submission" date="2025-09" db="UniProtKB">
        <authorList>
            <consortium name="Ensembl"/>
        </authorList>
    </citation>
    <scope>IDENTIFICATION</scope>
</reference>
<dbReference type="PROSITE" id="PS00141">
    <property type="entry name" value="ASP_PROTEASE"/>
    <property type="match status" value="1"/>
</dbReference>
<evidence type="ECO:0000313" key="18">
    <source>
        <dbReference type="Proteomes" id="UP001108240"/>
    </source>
</evidence>
<dbReference type="Pfam" id="PF00077">
    <property type="entry name" value="RVP"/>
    <property type="match status" value="1"/>
</dbReference>
<dbReference type="Gene3D" id="2.30.30.850">
    <property type="match status" value="1"/>
</dbReference>
<evidence type="ECO:0000256" key="3">
    <source>
        <dbReference type="ARBA" id="ARBA00022679"/>
    </source>
</evidence>
<dbReference type="InterPro" id="IPR043502">
    <property type="entry name" value="DNA/RNA_pol_sf"/>
</dbReference>
<dbReference type="GO" id="GO:0004190">
    <property type="term" value="F:aspartic-type endopeptidase activity"/>
    <property type="evidence" value="ECO:0007669"/>
    <property type="project" value="InterPro"/>
</dbReference>
<evidence type="ECO:0000256" key="5">
    <source>
        <dbReference type="ARBA" id="ARBA00022722"/>
    </source>
</evidence>
<dbReference type="PROSITE" id="PS50878">
    <property type="entry name" value="RT_POL"/>
    <property type="match status" value="1"/>
</dbReference>
<organism evidence="17 18">
    <name type="scientific">Cyprinus carpio carpio</name>
    <dbReference type="NCBI Taxonomy" id="630221"/>
    <lineage>
        <taxon>Eukaryota</taxon>
        <taxon>Metazoa</taxon>
        <taxon>Chordata</taxon>
        <taxon>Craniata</taxon>
        <taxon>Vertebrata</taxon>
        <taxon>Euteleostomi</taxon>
        <taxon>Actinopterygii</taxon>
        <taxon>Neopterygii</taxon>
        <taxon>Teleostei</taxon>
        <taxon>Ostariophysi</taxon>
        <taxon>Cypriniformes</taxon>
        <taxon>Cyprinidae</taxon>
        <taxon>Cyprininae</taxon>
        <taxon>Cyprinus</taxon>
    </lineage>
</organism>
<evidence type="ECO:0000259" key="14">
    <source>
        <dbReference type="PROSITE" id="PS50878"/>
    </source>
</evidence>
<keyword evidence="18" id="KW-1185">Reference proteome</keyword>
<dbReference type="InterPro" id="IPR001969">
    <property type="entry name" value="Aspartic_peptidase_AS"/>
</dbReference>
<evidence type="ECO:0000256" key="1">
    <source>
        <dbReference type="ARBA" id="ARBA00010879"/>
    </source>
</evidence>
<protein>
    <recommendedName>
        <fullName evidence="2">ribonuclease H</fullName>
        <ecNumber evidence="2">3.1.26.4</ecNumber>
    </recommendedName>
</protein>
<dbReference type="AlphaFoldDB" id="A0A8C1HG90"/>
<evidence type="ECO:0000256" key="9">
    <source>
        <dbReference type="ARBA" id="ARBA00022884"/>
    </source>
</evidence>
<dbReference type="PROSITE" id="PS50879">
    <property type="entry name" value="RNASE_H_1"/>
    <property type="match status" value="1"/>
</dbReference>
<evidence type="ECO:0000256" key="7">
    <source>
        <dbReference type="ARBA" id="ARBA00022801"/>
    </source>
</evidence>
<evidence type="ECO:0000256" key="8">
    <source>
        <dbReference type="ARBA" id="ARBA00022842"/>
    </source>
</evidence>
<comment type="similarity">
    <text evidence="1">Belongs to the beta type-B retroviral polymerase family. HERV class-II K(HML-2) pol subfamily.</text>
</comment>
<dbReference type="Gene3D" id="3.10.10.10">
    <property type="entry name" value="HIV Type 1 Reverse Transcriptase, subunit A, domain 1"/>
    <property type="match status" value="1"/>
</dbReference>
<name>A0A8C1HG90_CYPCA</name>
<dbReference type="InterPro" id="IPR000477">
    <property type="entry name" value="RT_dom"/>
</dbReference>
<dbReference type="SUPFAM" id="SSF53098">
    <property type="entry name" value="Ribonuclease H-like"/>
    <property type="match status" value="2"/>
</dbReference>
<dbReference type="Gene3D" id="3.30.70.270">
    <property type="match status" value="2"/>
</dbReference>
<keyword evidence="10" id="KW-0229">DNA integration</keyword>
<keyword evidence="9" id="KW-0694">RNA-binding</keyword>
<evidence type="ECO:0000256" key="10">
    <source>
        <dbReference type="ARBA" id="ARBA00022908"/>
    </source>
</evidence>
<dbReference type="Proteomes" id="UP001108240">
    <property type="component" value="Unplaced"/>
</dbReference>
<dbReference type="InterPro" id="IPR041577">
    <property type="entry name" value="RT_RNaseH_2"/>
</dbReference>
<dbReference type="Pfam" id="PF17919">
    <property type="entry name" value="RT_RNaseH_2"/>
    <property type="match status" value="1"/>
</dbReference>
<dbReference type="Ensembl" id="ENSCCRT00000052253.2">
    <property type="protein sequence ID" value="ENSCCRP00000048224.2"/>
    <property type="gene ID" value="ENSCCRG00000025724.2"/>
</dbReference>
<evidence type="ECO:0000259" key="16">
    <source>
        <dbReference type="PROSITE" id="PS50994"/>
    </source>
</evidence>
<dbReference type="PROSITE" id="PS50994">
    <property type="entry name" value="INTEGRASE"/>
    <property type="match status" value="1"/>
</dbReference>
<feature type="domain" description="RNase H type-1" evidence="15">
    <location>
        <begin position="586"/>
        <end position="733"/>
    </location>
</feature>
<keyword evidence="7" id="KW-0378">Hydrolase</keyword>
<dbReference type="GO" id="GO:0003723">
    <property type="term" value="F:RNA binding"/>
    <property type="evidence" value="ECO:0007669"/>
    <property type="project" value="UniProtKB-KW"/>
</dbReference>
<evidence type="ECO:0000259" key="13">
    <source>
        <dbReference type="PROSITE" id="PS50175"/>
    </source>
</evidence>
<evidence type="ECO:0000259" key="15">
    <source>
        <dbReference type="PROSITE" id="PS50879"/>
    </source>
</evidence>
<dbReference type="Pfam" id="PF00665">
    <property type="entry name" value="rve"/>
    <property type="match status" value="1"/>
</dbReference>
<dbReference type="Gene3D" id="3.30.420.10">
    <property type="entry name" value="Ribonuclease H-like superfamily/Ribonuclease H"/>
    <property type="match status" value="2"/>
</dbReference>
<evidence type="ECO:0000256" key="11">
    <source>
        <dbReference type="ARBA" id="ARBA00022918"/>
    </source>
</evidence>
<dbReference type="SUPFAM" id="SSF56672">
    <property type="entry name" value="DNA/RNA polymerases"/>
    <property type="match status" value="1"/>
</dbReference>
<accession>A0A8C1HG90</accession>
<dbReference type="InterPro" id="IPR001584">
    <property type="entry name" value="Integrase_cat-core"/>
</dbReference>
<evidence type="ECO:0000256" key="2">
    <source>
        <dbReference type="ARBA" id="ARBA00012180"/>
    </source>
</evidence>
<evidence type="ECO:0000256" key="12">
    <source>
        <dbReference type="ARBA" id="ARBA00023172"/>
    </source>
</evidence>
<dbReference type="EC" id="3.1.26.4" evidence="2"/>
<dbReference type="GO" id="GO:0004523">
    <property type="term" value="F:RNA-DNA hybrid ribonuclease activity"/>
    <property type="evidence" value="ECO:0007669"/>
    <property type="project" value="UniProtKB-EC"/>
</dbReference>
<dbReference type="InterPro" id="IPR043128">
    <property type="entry name" value="Rev_trsase/Diguanyl_cyclase"/>
</dbReference>
<reference evidence="17" key="1">
    <citation type="submission" date="2025-08" db="UniProtKB">
        <authorList>
            <consortium name="Ensembl"/>
        </authorList>
    </citation>
    <scope>IDENTIFICATION</scope>
</reference>
<dbReference type="GO" id="GO:0003964">
    <property type="term" value="F:RNA-directed DNA polymerase activity"/>
    <property type="evidence" value="ECO:0007669"/>
    <property type="project" value="UniProtKB-KW"/>
</dbReference>
<sequence length="1136" mass="125243">MISVTYPNDSTVLPFVELKVDHKPYVFLIDTGASLSSLSSRFYEGSITGKTINSVGISGVPVRCEITPTLPVTSNDDSSLFKMHAFAVIPDAPFCLLGRDLLHKIGASIVFENNSLQLMFPAVYSLSVDTGCASYESETASAALPELTDVDPRLWAEHKDDAGFIDVPPYVANLLKDTPVYCKQYPLSKEKEDGIRPVIKQLLAQGILIHTHSPYNTPINPIKKANGSWRLTQDLRKINELIKPLAPIVPDVHTILNSIPASHAYFTVIDICSAFFPVPVDPVTQPLFAFTFDHAQLTWTRLPQGFSDSPAVFSALVHATLMDAKLPPDTCLLQYADDILVTGASEDLCTAASTIVCNILAEAGFKASKDKIQWVKRKVEYLGHELSQGTVRLSADRIKAIATYKHPSTKKQMQSFLGLVNYCRSWVPNCSMYDKILRAATLQDSDEITWTAEMDQAFTYLKTSLIRPPALGLPVYSQEFHLYVHEDGGTAAAILAQEHGGNFRPVAYLSKTLDSVAKGLPACLRAVAAAAIMVQDAERIVLSHPLVVHTNHQLLTQGDFEDDDHDCLARIQISTACRPDVSTSVLEEGNHWYVDGSCFKPNDNEYLCGYSIVELPDRIIEAYSLPYKSAQVAELIALTRACQLAKGQCINIYTDSKYAHGIVHDFAKLWEERDFKTSEGKPISHHSVVAELIHAAQLPSKLSVIKVAGHVAGESEEAKGNRLADEVAKWAAKDVILSPYVDKAGTEVPMMSFVLTNDLDIKVLQANPTPADLNHWVANEVKPDQTGILRDKQGRIALPASTVVMLCRHYHGVSHVSKEKVIQNLNQSYCIANVRKNALLLLDSCLVCAKTNKHKAVKHDSLPHPELPFQHLQIDFTHMPPCGNHKYLLVIIDRFSKWPEAFPCGKENAQTVVKILAKEIIPRFGIPTVIESDNGTPFASKVTQLLAKELDINWHFHIPYHPQSAAVVERTNQTIKNRITKACLETGRKWVDVLPAVLAEMRMSPSAKTKMSPFEIIMGRPFPTPWVRGRTGNLSTGDTEVIIADYVDWLIKTLNSINGDVSLSLPLPADNPTHSFAPGQQVLIKCLKPPKLGEPKYLGPATVIAVTRTGVLTDFQPQWIHASRLKAAPATGGEQL</sequence>
<feature type="domain" description="Reverse transcriptase" evidence="14">
    <location>
        <begin position="203"/>
        <end position="386"/>
    </location>
</feature>
<dbReference type="GeneTree" id="ENSGT00940000160750"/>
<keyword evidence="8" id="KW-0460">Magnesium</keyword>
<feature type="domain" description="Peptidase A2" evidence="13">
    <location>
        <begin position="25"/>
        <end position="101"/>
    </location>
</feature>
<dbReference type="PROSITE" id="PS50175">
    <property type="entry name" value="ASP_PROT_RETROV"/>
    <property type="match status" value="1"/>
</dbReference>
<dbReference type="PANTHER" id="PTHR33064:SF37">
    <property type="entry name" value="RIBONUCLEASE H"/>
    <property type="match status" value="1"/>
</dbReference>
<dbReference type="Gene3D" id="2.40.70.10">
    <property type="entry name" value="Acid Proteases"/>
    <property type="match status" value="1"/>
</dbReference>
<keyword evidence="5" id="KW-0540">Nuclease</keyword>